<keyword evidence="2" id="KW-1185">Reference proteome</keyword>
<gene>
    <name evidence="1" type="ORF">MPNT_180030</name>
</gene>
<dbReference type="EMBL" id="CAJNOB010000010">
    <property type="protein sequence ID" value="CAF0695021.1"/>
    <property type="molecule type" value="Genomic_DNA"/>
</dbReference>
<comment type="caution">
    <text evidence="1">The sequence shown here is derived from an EMBL/GenBank/DDBJ whole genome shotgun (WGS) entry which is preliminary data.</text>
</comment>
<protein>
    <submittedName>
        <fullName evidence="1">Uncharacterized protein</fullName>
    </submittedName>
</protein>
<proteinExistence type="predicted"/>
<sequence length="76" mass="8119">MGAVFVLGFFFLQSSAEQMPVFLVDFGQEKAEGSGKCLGQATSEECAFCRDPATLGFRRTNGSPQTFSSGTNISIL</sequence>
<evidence type="ECO:0000313" key="2">
    <source>
        <dbReference type="Proteomes" id="UP000663859"/>
    </source>
</evidence>
<name>A0A8J2BL16_9BACT</name>
<reference evidence="1" key="1">
    <citation type="submission" date="2021-02" db="EMBL/GenBank/DDBJ databases">
        <authorList>
            <person name="Cremers G."/>
            <person name="Picone N."/>
        </authorList>
    </citation>
    <scope>NUCLEOTIDE SEQUENCE</scope>
    <source>
        <strain evidence="1">PQ17</strain>
    </source>
</reference>
<evidence type="ECO:0000313" key="1">
    <source>
        <dbReference type="EMBL" id="CAF0695021.1"/>
    </source>
</evidence>
<organism evidence="1 2">
    <name type="scientific">Candidatus Methylacidithermus pantelleriae</name>
    <dbReference type="NCBI Taxonomy" id="2744239"/>
    <lineage>
        <taxon>Bacteria</taxon>
        <taxon>Pseudomonadati</taxon>
        <taxon>Verrucomicrobiota</taxon>
        <taxon>Methylacidiphilae</taxon>
        <taxon>Methylacidiphilales</taxon>
        <taxon>Methylacidiphilaceae</taxon>
        <taxon>Candidatus Methylacidithermus</taxon>
    </lineage>
</organism>
<dbReference type="Proteomes" id="UP000663859">
    <property type="component" value="Unassembled WGS sequence"/>
</dbReference>
<dbReference type="AlphaFoldDB" id="A0A8J2BL16"/>
<accession>A0A8J2BL16</accession>